<keyword evidence="2" id="KW-0732">Signal</keyword>
<sequence>MLRPLFAGCALALLGSAAQAATPAPATSRYTQDPYPSTYRPLASGPVLLQGATVLTGTGQRLDRADVLLRDGKIVAVGSHLEAPADATRVAAEGKWITPGLIDVHSHLGVYPSPGVGAHSDGNEMTGPVTPNVWAEHSIWPQDPGFATALAGGVTSLQILPGSANLIGGRGVTLKNVPAVSYQAMKFPGAPWGLKMACGENPKRVYGGRNTSPGTRMGNVAGYRAAFIDASEYLRKTTPKNAAPQKKRWWQSSAKPNGNGADSEKDTGGKRDLKLDTLAGAIKGDIRVHIHCYRADEMTTMLDLAKEFGFKVSAFHHGVEAYKIADRLAAEGVCGALWADWWGFKMEAFDGIQENIAIVDRPANSCAIVHSDSEEGIQRLNQEAAKVIAHARLAGIEIAPERAIRWLTQNPAKALGIGERTGTLEPGKMADVVVWNGNPFSVYAKAEQVYVDGARIYDRADPARQPKSDFLLGQPATQGAAASGGVR</sequence>
<feature type="region of interest" description="Disordered" evidence="1">
    <location>
        <begin position="238"/>
        <end position="270"/>
    </location>
</feature>
<protein>
    <submittedName>
        <fullName evidence="4">Amidohydrolase</fullName>
    </submittedName>
</protein>
<reference evidence="4" key="1">
    <citation type="submission" date="2024-06" db="EMBL/GenBank/DDBJ databases">
        <authorList>
            <person name="Li S."/>
        </authorList>
    </citation>
    <scope>NUCLEOTIDE SEQUENCE</scope>
    <source>
        <strain evidence="4">SR10</strain>
    </source>
</reference>
<feature type="chain" id="PRO_5043627762" evidence="2">
    <location>
        <begin position="21"/>
        <end position="487"/>
    </location>
</feature>
<organism evidence="4">
    <name type="scientific">Lysobacter firmicutimachus</name>
    <dbReference type="NCBI Taxonomy" id="1792846"/>
    <lineage>
        <taxon>Bacteria</taxon>
        <taxon>Pseudomonadati</taxon>
        <taxon>Pseudomonadota</taxon>
        <taxon>Gammaproteobacteria</taxon>
        <taxon>Lysobacterales</taxon>
        <taxon>Lysobacteraceae</taxon>
        <taxon>Lysobacter</taxon>
    </lineage>
</organism>
<dbReference type="SUPFAM" id="SSF51338">
    <property type="entry name" value="Composite domain of metallo-dependent hydrolases"/>
    <property type="match status" value="1"/>
</dbReference>
<dbReference type="InterPro" id="IPR013108">
    <property type="entry name" value="Amidohydro_3"/>
</dbReference>
<dbReference type="RefSeq" id="WP_363799248.1">
    <property type="nucleotide sequence ID" value="NZ_CP159925.1"/>
</dbReference>
<dbReference type="GO" id="GO:0005829">
    <property type="term" value="C:cytosol"/>
    <property type="evidence" value="ECO:0007669"/>
    <property type="project" value="TreeGrafter"/>
</dbReference>
<dbReference type="Pfam" id="PF07969">
    <property type="entry name" value="Amidohydro_3"/>
    <property type="match status" value="1"/>
</dbReference>
<proteinExistence type="predicted"/>
<evidence type="ECO:0000256" key="2">
    <source>
        <dbReference type="SAM" id="SignalP"/>
    </source>
</evidence>
<dbReference type="GO" id="GO:0016812">
    <property type="term" value="F:hydrolase activity, acting on carbon-nitrogen (but not peptide) bonds, in cyclic amides"/>
    <property type="evidence" value="ECO:0007669"/>
    <property type="project" value="TreeGrafter"/>
</dbReference>
<accession>A0AAU8MU05</accession>
<dbReference type="InterPro" id="IPR011059">
    <property type="entry name" value="Metal-dep_hydrolase_composite"/>
</dbReference>
<dbReference type="SUPFAM" id="SSF51556">
    <property type="entry name" value="Metallo-dependent hydrolases"/>
    <property type="match status" value="1"/>
</dbReference>
<gene>
    <name evidence="4" type="ORF">ABU614_03850</name>
</gene>
<name>A0AAU8MU05_9GAMM</name>
<feature type="region of interest" description="Disordered" evidence="1">
    <location>
        <begin position="466"/>
        <end position="487"/>
    </location>
</feature>
<feature type="domain" description="Amidohydrolase 3" evidence="3">
    <location>
        <begin position="393"/>
        <end position="457"/>
    </location>
</feature>
<dbReference type="CDD" id="cd01309">
    <property type="entry name" value="Met_dep_hydrolase_C"/>
    <property type="match status" value="1"/>
</dbReference>
<evidence type="ECO:0000259" key="3">
    <source>
        <dbReference type="Pfam" id="PF07969"/>
    </source>
</evidence>
<dbReference type="Gene3D" id="3.20.20.140">
    <property type="entry name" value="Metal-dependent hydrolases"/>
    <property type="match status" value="1"/>
</dbReference>
<dbReference type="PANTHER" id="PTHR11647">
    <property type="entry name" value="HYDRANTOINASE/DIHYDROPYRIMIDINASE FAMILY MEMBER"/>
    <property type="match status" value="1"/>
</dbReference>
<dbReference type="InterPro" id="IPR050378">
    <property type="entry name" value="Metallo-dep_Hydrolases_sf"/>
</dbReference>
<dbReference type="PANTHER" id="PTHR11647:SF1">
    <property type="entry name" value="COLLAPSIN RESPONSE MEDIATOR PROTEIN"/>
    <property type="match status" value="1"/>
</dbReference>
<evidence type="ECO:0000313" key="4">
    <source>
        <dbReference type="EMBL" id="XCO75939.1"/>
    </source>
</evidence>
<evidence type="ECO:0000256" key="1">
    <source>
        <dbReference type="SAM" id="MobiDB-lite"/>
    </source>
</evidence>
<dbReference type="EMBL" id="CP159925">
    <property type="protein sequence ID" value="XCO75939.1"/>
    <property type="molecule type" value="Genomic_DNA"/>
</dbReference>
<dbReference type="AlphaFoldDB" id="A0AAU8MU05"/>
<feature type="signal peptide" evidence="2">
    <location>
        <begin position="1"/>
        <end position="20"/>
    </location>
</feature>
<dbReference type="Gene3D" id="2.30.40.10">
    <property type="entry name" value="Urease, subunit C, domain 1"/>
    <property type="match status" value="1"/>
</dbReference>
<dbReference type="InterPro" id="IPR032466">
    <property type="entry name" value="Metal_Hydrolase"/>
</dbReference>